<evidence type="ECO:0000313" key="4">
    <source>
        <dbReference type="Proteomes" id="UP001652621"/>
    </source>
</evidence>
<evidence type="ECO:0000313" key="5">
    <source>
        <dbReference type="RefSeq" id="XP_058983632.1"/>
    </source>
</evidence>
<dbReference type="GeneID" id="101900871"/>
<evidence type="ECO:0000256" key="2">
    <source>
        <dbReference type="ARBA" id="ARBA00022737"/>
    </source>
</evidence>
<organism evidence="4 5">
    <name type="scientific">Musca domestica</name>
    <name type="common">House fly</name>
    <dbReference type="NCBI Taxonomy" id="7370"/>
    <lineage>
        <taxon>Eukaryota</taxon>
        <taxon>Metazoa</taxon>
        <taxon>Ecdysozoa</taxon>
        <taxon>Arthropoda</taxon>
        <taxon>Hexapoda</taxon>
        <taxon>Insecta</taxon>
        <taxon>Pterygota</taxon>
        <taxon>Neoptera</taxon>
        <taxon>Endopterygota</taxon>
        <taxon>Diptera</taxon>
        <taxon>Brachycera</taxon>
        <taxon>Muscomorpha</taxon>
        <taxon>Muscoidea</taxon>
        <taxon>Muscidae</taxon>
        <taxon>Musca</taxon>
    </lineage>
</organism>
<keyword evidence="1 3" id="KW-0732">Signal</keyword>
<sequence length="1877" mass="216744">MIKMPKKSILILFIILNLFKFGSGFNVNFYYKNDLKEEPFNSNLHKRELKKFLLPMDEDPPTWTGFKKVSTIPIPFPLDTCIIHTDSEEKYIAALHRNERGSRQFTVMKMLNESYDQIASTPQPNAVSMDCAEFNGKGYVSIVQKNKTSSVPGTEDNSIIYEITAQHIKPIQNLSTPDLRKSVLHVGDNGFYLFHITNNVETSCPYFKWSENMKFKIQGNTFCPYYTQNMRLFTINEETYIALAVYGNQKILKFSQTSQKFELFQEIQTPSSMDVEYFETQEETEDAKHFLIFASSGRDNSGVYVFNDLDQFIPFQQLPISRVKKIKVVQLPKSLFLLASYGEDDIRLFHFDRGMFHESSMHFTGHNFYVHQEDEHPCLLISHRYRIEDTMVVYKPEFRNNPKIHKLKQDIMDWLESESKRVQTNDIEELTIQVQNKRGILESYGAKLKRDISAAKIDTVSTKMLVYPNRKMSTNYWKPLSYINQALDILERDILQKPHAKRHSNNKDQGQDQADDLEYDTLNIKELTLNNRLQAKKINQIDIENPEFKEIHAKKITIYESFMKPPIAEERFSDVSYLEDNEILMIRNLNINGKLNEYTWNDLLNDTLKRMPEEEEQIINAANVKIKNLETPRIVVTGNVVNQQHLSSLIPIDGGEYTINQDIQFSQPIRAKAVQINERLNNVRVLQGKLDVLLRRSNETQVIEGPKSMRNVKVMEPITIAGQMLGRHLESITPNKAIHEPLQLQGDFMINGDVDINRLLKTGDIIDLREKMSVRQTLDRGIRMNKTLEDIKLKFLQPIVANNTLVSFVNRNDLQRLVKLNQDEIQIIEGAKQFAGSLEISRGFSEFKNLNGIDMEKLEKNSFLRNNNQTIGVPMKVGKIQAKSINSTSILINNRNITEYLTKSTNQTINGNLIVDNLKVETLKVDNLNTNNRIFQQNIVDIYRQKSRSAPNQQEIFSKHQKFHGSIYVKNLILNSTINERNIQEIERNLLQLEGNIKYVGNFKFNYPMNVTKLSFYGKINDIKAEELGKSWLQKYAAEQQVFMVPQTFGTVTAENGLHIGGKLNGFSINDLYTKTYWINRDEFLNEMMFENPIEMSSGLTTQTLNHYYVPEEFLCRNEVQRVLHPLIIEGDLEVIGDPLNLTIIKGIHVQALHKFLQEDYTQQLIVENAYLKHGPPIYKTLNYQNIPTILDNVWLANENVVLQENVEIDDAYFEGLLEFEGPMNNMDLSYISENYFSKTKPQQVVSQVVFAETVTFAEDIQADDIQLFGPIIEKESGTQLDFMKFVENTLKSNYDHPPPTITGNWSILEAVIDGNLNQVLINNLNLVDDVVHNVNNDAPYVIRAPKMMLKGATIDNLMADHTSVLNKIPLGKWINDAVYLYENYTIHGTTTISSLNVFNDIQVIGTLNNVTFHEDHLFLQDRKQILPKNLRITSHLKDEKRFLTNNIDNLYVDFINSEYMPKLMDSLIPWASNTEISSHVVFKETVNVDNYYGPDNSMHNTRWQRSLDDITTESSVDADSKIDLENFKSLQGFERYLLNITKDTSYTLDHFEIAQTFPTQSSKVMHFYFNDSSEVVDILALLDNRTHNINFYVWQPDSKKFIQTRDFGWLPQNPVLLNIIQKMTNHVNLPLELTKIKEFVSNIKTNVAHTHLKIEFWNETCLFMYPKAQSSAMFKINCVDLNESMMSSEIMGKTSNNIRQIINIGYNSIALITNNSLEIWNMESEKMRLTQKLLINHPKQLATGYFQDKRFLAVVAHATPTSLNNGFIEIYRSIKGGAFKLWQTLSCPHAIKIEYSHVSASHDFLLYAITDSLEKSLIIYQYQGNILGFQEILADTILPKHIKDISPLNLKSVQEYMIAIGYIDKIIVVKTVLSKM</sequence>
<dbReference type="PROSITE" id="PS50912">
    <property type="entry name" value="EAR"/>
    <property type="match status" value="2"/>
</dbReference>
<reference evidence="5" key="1">
    <citation type="submission" date="2025-08" db="UniProtKB">
        <authorList>
            <consortium name="RefSeq"/>
        </authorList>
    </citation>
    <scope>IDENTIFICATION</scope>
    <source>
        <strain evidence="5">Aabys</strain>
        <tissue evidence="5">Whole body</tissue>
    </source>
</reference>
<dbReference type="InterPro" id="IPR009039">
    <property type="entry name" value="EAR"/>
</dbReference>
<keyword evidence="2" id="KW-0677">Repeat</keyword>
<dbReference type="PANTHER" id="PTHR15261">
    <property type="entry name" value="THROMBOSPONDIN-TYPE LAMININ G DOMAIN AND EAR REPEAT-CONTAINING"/>
    <property type="match status" value="1"/>
</dbReference>
<dbReference type="Proteomes" id="UP001652621">
    <property type="component" value="Unplaced"/>
</dbReference>
<protein>
    <submittedName>
        <fullName evidence="5">Uncharacterized protein LOC101900871</fullName>
    </submittedName>
</protein>
<proteinExistence type="predicted"/>
<keyword evidence="4" id="KW-1185">Reference proteome</keyword>
<evidence type="ECO:0000256" key="1">
    <source>
        <dbReference type="ARBA" id="ARBA00022729"/>
    </source>
</evidence>
<name>A0ABM3VCW8_MUSDO</name>
<accession>A0ABM3VCW8</accession>
<dbReference type="RefSeq" id="XP_058983632.1">
    <property type="nucleotide sequence ID" value="XM_059127649.1"/>
</dbReference>
<feature type="signal peptide" evidence="3">
    <location>
        <begin position="1"/>
        <end position="24"/>
    </location>
</feature>
<feature type="chain" id="PRO_5046293481" evidence="3">
    <location>
        <begin position="25"/>
        <end position="1877"/>
    </location>
</feature>
<gene>
    <name evidence="5" type="primary">LOC101900871</name>
</gene>
<evidence type="ECO:0000256" key="3">
    <source>
        <dbReference type="SAM" id="SignalP"/>
    </source>
</evidence>
<dbReference type="PANTHER" id="PTHR15261:SF4">
    <property type="entry name" value="THROMBOSPONDIN-TYPE LAMININ G DOMAIN AND EAR REPEAT-CONTAINING PROTEIN"/>
    <property type="match status" value="1"/>
</dbReference>